<feature type="region of interest" description="Disordered" evidence="1">
    <location>
        <begin position="105"/>
        <end position="132"/>
    </location>
</feature>
<feature type="compositionally biased region" description="Low complexity" evidence="1">
    <location>
        <begin position="114"/>
        <end position="132"/>
    </location>
</feature>
<reference evidence="2" key="1">
    <citation type="submission" date="2021-02" db="EMBL/GenBank/DDBJ databases">
        <authorList>
            <person name="Dougan E. K."/>
            <person name="Rhodes N."/>
            <person name="Thang M."/>
            <person name="Chan C."/>
        </authorList>
    </citation>
    <scope>NUCLEOTIDE SEQUENCE</scope>
</reference>
<protein>
    <submittedName>
        <fullName evidence="2">Uncharacterized protein</fullName>
    </submittedName>
</protein>
<dbReference type="Proteomes" id="UP000604046">
    <property type="component" value="Unassembled WGS sequence"/>
</dbReference>
<keyword evidence="3" id="KW-1185">Reference proteome</keyword>
<evidence type="ECO:0000313" key="3">
    <source>
        <dbReference type="Proteomes" id="UP000604046"/>
    </source>
</evidence>
<evidence type="ECO:0000313" key="2">
    <source>
        <dbReference type="EMBL" id="CAE7413452.1"/>
    </source>
</evidence>
<proteinExistence type="predicted"/>
<accession>A0A812R000</accession>
<name>A0A812R000_9DINO</name>
<dbReference type="EMBL" id="CAJNDS010002290">
    <property type="protein sequence ID" value="CAE7413452.1"/>
    <property type="molecule type" value="Genomic_DNA"/>
</dbReference>
<organism evidence="2 3">
    <name type="scientific">Symbiodinium natans</name>
    <dbReference type="NCBI Taxonomy" id="878477"/>
    <lineage>
        <taxon>Eukaryota</taxon>
        <taxon>Sar</taxon>
        <taxon>Alveolata</taxon>
        <taxon>Dinophyceae</taxon>
        <taxon>Suessiales</taxon>
        <taxon>Symbiodiniaceae</taxon>
        <taxon>Symbiodinium</taxon>
    </lineage>
</organism>
<evidence type="ECO:0000256" key="1">
    <source>
        <dbReference type="SAM" id="MobiDB-lite"/>
    </source>
</evidence>
<dbReference type="OrthoDB" id="10609347at2759"/>
<dbReference type="AlphaFoldDB" id="A0A812R000"/>
<gene>
    <name evidence="2" type="ORF">SNAT2548_LOCUS22488</name>
</gene>
<sequence>MTTLHGNCQIDMNIPKEPRRKGSWVTLDAAKMPDNKFDAKVDSFAANFLRQMRRRRREKQKKEDRDCRRLVQGLDVWEGELRRRRVISQLTKGELNRLEGERKALSLGQAETPSSSRSMRYSASDSMLQLAT</sequence>
<comment type="caution">
    <text evidence="2">The sequence shown here is derived from an EMBL/GenBank/DDBJ whole genome shotgun (WGS) entry which is preliminary data.</text>
</comment>